<gene>
    <name evidence="1" type="ORF">DICVIV_13934</name>
</gene>
<name>A0A0D8X8N9_DICVI</name>
<protein>
    <submittedName>
        <fullName evidence="1">Uncharacterized protein</fullName>
    </submittedName>
</protein>
<accession>A0A0D8X8N9</accession>
<keyword evidence="2" id="KW-1185">Reference proteome</keyword>
<reference evidence="1 2" key="1">
    <citation type="submission" date="2013-11" db="EMBL/GenBank/DDBJ databases">
        <title>Draft genome of the bovine lungworm Dictyocaulus viviparus.</title>
        <authorList>
            <person name="Mitreva M."/>
        </authorList>
    </citation>
    <scope>NUCLEOTIDE SEQUENCE [LARGE SCALE GENOMIC DNA]</scope>
    <source>
        <strain evidence="1 2">HannoverDv2000</strain>
    </source>
</reference>
<evidence type="ECO:0000313" key="1">
    <source>
        <dbReference type="EMBL" id="KJH40137.1"/>
    </source>
</evidence>
<evidence type="ECO:0000313" key="2">
    <source>
        <dbReference type="Proteomes" id="UP000053766"/>
    </source>
</evidence>
<dbReference type="Proteomes" id="UP000053766">
    <property type="component" value="Unassembled WGS sequence"/>
</dbReference>
<organism evidence="1 2">
    <name type="scientific">Dictyocaulus viviparus</name>
    <name type="common">Bovine lungworm</name>
    <dbReference type="NCBI Taxonomy" id="29172"/>
    <lineage>
        <taxon>Eukaryota</taxon>
        <taxon>Metazoa</taxon>
        <taxon>Ecdysozoa</taxon>
        <taxon>Nematoda</taxon>
        <taxon>Chromadorea</taxon>
        <taxon>Rhabditida</taxon>
        <taxon>Rhabditina</taxon>
        <taxon>Rhabditomorpha</taxon>
        <taxon>Strongyloidea</taxon>
        <taxon>Metastrongylidae</taxon>
        <taxon>Dictyocaulus</taxon>
    </lineage>
</organism>
<sequence length="66" mass="7262">MENGCFIIGDVVSSLCTMNDCTHEPISNIKAVPSESKSFTGSVRTSNVIMANWSRQMLQSILNRVL</sequence>
<dbReference type="EMBL" id="KN717741">
    <property type="protein sequence ID" value="KJH40137.1"/>
    <property type="molecule type" value="Genomic_DNA"/>
</dbReference>
<reference evidence="2" key="2">
    <citation type="journal article" date="2016" name="Sci. Rep.">
        <title>Dictyocaulus viviparus genome, variome and transcriptome elucidate lungworm biology and support future intervention.</title>
        <authorList>
            <person name="McNulty S.N."/>
            <person name="Strube C."/>
            <person name="Rosa B.A."/>
            <person name="Martin J.C."/>
            <person name="Tyagi R."/>
            <person name="Choi Y.J."/>
            <person name="Wang Q."/>
            <person name="Hallsworth Pepin K."/>
            <person name="Zhang X."/>
            <person name="Ozersky P."/>
            <person name="Wilson R.K."/>
            <person name="Sternberg P.W."/>
            <person name="Gasser R.B."/>
            <person name="Mitreva M."/>
        </authorList>
    </citation>
    <scope>NUCLEOTIDE SEQUENCE [LARGE SCALE GENOMIC DNA]</scope>
    <source>
        <strain evidence="2">HannoverDv2000</strain>
    </source>
</reference>
<dbReference type="AlphaFoldDB" id="A0A0D8X8N9"/>
<proteinExistence type="predicted"/>